<dbReference type="PANTHER" id="PTHR23238">
    <property type="entry name" value="RNA BINDING PROTEIN"/>
    <property type="match status" value="1"/>
</dbReference>
<keyword evidence="5" id="KW-0694">RNA-binding</keyword>
<keyword evidence="11" id="KW-1185">Reference proteome</keyword>
<dbReference type="FunFam" id="4.10.1060.10:FF:000017">
    <property type="entry name" value="FUS RNA-binding protein"/>
    <property type="match status" value="1"/>
</dbReference>
<feature type="compositionally biased region" description="Basic and acidic residues" evidence="8">
    <location>
        <begin position="413"/>
        <end position="430"/>
    </location>
</feature>
<evidence type="ECO:0000256" key="2">
    <source>
        <dbReference type="ARBA" id="ARBA00022723"/>
    </source>
</evidence>
<feature type="compositionally biased region" description="Basic and acidic residues" evidence="8">
    <location>
        <begin position="1"/>
        <end position="11"/>
    </location>
</feature>
<evidence type="ECO:0000256" key="5">
    <source>
        <dbReference type="ARBA" id="ARBA00022884"/>
    </source>
</evidence>
<dbReference type="PROSITE" id="PS50199">
    <property type="entry name" value="ZF_RANBP2_2"/>
    <property type="match status" value="1"/>
</dbReference>
<sequence length="430" mass="48880">MASSREKEQAPPHHHQPLLSSLVVRPSHTEAADFQPAELHRDPPPPYSRSDRFSDEPATFPEADLTFGKIIPTDDNFIEFLVIFGFFDIGDDSDGFLFTTGKGCFPEDDSDGSFVTSWKAVFQSRYRIRAGSSSPVHRRDADHRFNSDYNHMSRSRGYGGGRDPGRYRDPSPPYGRGRVGGRPMGRAFDGPGFVSGLARGEGTGRNNPNVRPREGDWYCPDPMCGNLNFARRDHCNSCNRTRNTPAPVRSPRRAYPAPPPLHAPPRRFLGPPIDRSPERTLNGYRSPPHGLARDGPREYGSAALPPLRHEGRFLDPHVRRERINYIEDPYRGRNKFDRPPPPDWDNRYRGRDGFSDERKGFERRPLSPPAPLMPTLPNHRSGRWARDARERSRSPIRGGPPPKDYCRDTFMNRARDDRRGMGRDRIGGMY</sequence>
<organism evidence="10 11">
    <name type="scientific">Flemingia macrophylla</name>
    <dbReference type="NCBI Taxonomy" id="520843"/>
    <lineage>
        <taxon>Eukaryota</taxon>
        <taxon>Viridiplantae</taxon>
        <taxon>Streptophyta</taxon>
        <taxon>Embryophyta</taxon>
        <taxon>Tracheophyta</taxon>
        <taxon>Spermatophyta</taxon>
        <taxon>Magnoliopsida</taxon>
        <taxon>eudicotyledons</taxon>
        <taxon>Gunneridae</taxon>
        <taxon>Pentapetalae</taxon>
        <taxon>rosids</taxon>
        <taxon>fabids</taxon>
        <taxon>Fabales</taxon>
        <taxon>Fabaceae</taxon>
        <taxon>Papilionoideae</taxon>
        <taxon>50 kb inversion clade</taxon>
        <taxon>NPAAA clade</taxon>
        <taxon>indigoferoid/millettioid clade</taxon>
        <taxon>Phaseoleae</taxon>
        <taxon>Flemingia</taxon>
    </lineage>
</organism>
<reference evidence="10 11" key="1">
    <citation type="submission" date="2024-08" db="EMBL/GenBank/DDBJ databases">
        <title>Insights into the chromosomal genome structure of Flemingia macrophylla.</title>
        <authorList>
            <person name="Ding Y."/>
            <person name="Zhao Y."/>
            <person name="Bi W."/>
            <person name="Wu M."/>
            <person name="Zhao G."/>
            <person name="Gong Y."/>
            <person name="Li W."/>
            <person name="Zhang P."/>
        </authorList>
    </citation>
    <scope>NUCLEOTIDE SEQUENCE [LARGE SCALE GENOMIC DNA]</scope>
    <source>
        <strain evidence="10">DYQJB</strain>
        <tissue evidence="10">Leaf</tissue>
    </source>
</reference>
<evidence type="ECO:0000256" key="1">
    <source>
        <dbReference type="ARBA" id="ARBA00004123"/>
    </source>
</evidence>
<comment type="subcellular location">
    <subcellularLocation>
        <location evidence="1">Nucleus</location>
    </subcellularLocation>
</comment>
<dbReference type="PROSITE" id="PS01358">
    <property type="entry name" value="ZF_RANBP2_1"/>
    <property type="match status" value="1"/>
</dbReference>
<feature type="region of interest" description="Disordered" evidence="8">
    <location>
        <begin position="1"/>
        <end position="55"/>
    </location>
</feature>
<keyword evidence="4" id="KW-0862">Zinc</keyword>
<evidence type="ECO:0000259" key="9">
    <source>
        <dbReference type="PROSITE" id="PS50199"/>
    </source>
</evidence>
<feature type="compositionally biased region" description="Low complexity" evidence="8">
    <location>
        <begin position="245"/>
        <end position="255"/>
    </location>
</feature>
<dbReference type="InterPro" id="IPR001876">
    <property type="entry name" value="Znf_RanBP2"/>
</dbReference>
<name>A0ABD1LD85_9FABA</name>
<feature type="compositionally biased region" description="Basic and acidic residues" evidence="8">
    <location>
        <begin position="330"/>
        <end position="365"/>
    </location>
</feature>
<keyword evidence="2" id="KW-0479">Metal-binding</keyword>
<dbReference type="GO" id="GO:0008270">
    <property type="term" value="F:zinc ion binding"/>
    <property type="evidence" value="ECO:0007669"/>
    <property type="project" value="UniProtKB-KW"/>
</dbReference>
<feature type="domain" description="RanBP2-type" evidence="9">
    <location>
        <begin position="213"/>
        <end position="244"/>
    </location>
</feature>
<accession>A0ABD1LD85</accession>
<dbReference type="SUPFAM" id="SSF90209">
    <property type="entry name" value="Ran binding protein zinc finger-like"/>
    <property type="match status" value="1"/>
</dbReference>
<feature type="compositionally biased region" description="Basic and acidic residues" evidence="8">
    <location>
        <begin position="38"/>
        <end position="55"/>
    </location>
</feature>
<dbReference type="Gene3D" id="4.10.1060.10">
    <property type="entry name" value="Zinc finger, RanBP2-type"/>
    <property type="match status" value="1"/>
</dbReference>
<feature type="region of interest" description="Disordered" evidence="8">
    <location>
        <begin position="244"/>
        <end position="304"/>
    </location>
</feature>
<evidence type="ECO:0000256" key="7">
    <source>
        <dbReference type="PROSITE-ProRule" id="PRU00322"/>
    </source>
</evidence>
<evidence type="ECO:0000256" key="4">
    <source>
        <dbReference type="ARBA" id="ARBA00022833"/>
    </source>
</evidence>
<dbReference type="InterPro" id="IPR036443">
    <property type="entry name" value="Znf_RanBP2_sf"/>
</dbReference>
<feature type="compositionally biased region" description="Basic and acidic residues" evidence="8">
    <location>
        <begin position="137"/>
        <end position="146"/>
    </location>
</feature>
<evidence type="ECO:0000256" key="6">
    <source>
        <dbReference type="ARBA" id="ARBA00023242"/>
    </source>
</evidence>
<dbReference type="EMBL" id="JBGMDY010000010">
    <property type="protein sequence ID" value="KAL2321288.1"/>
    <property type="molecule type" value="Genomic_DNA"/>
</dbReference>
<dbReference type="GO" id="GO:0003723">
    <property type="term" value="F:RNA binding"/>
    <property type="evidence" value="ECO:0007669"/>
    <property type="project" value="UniProtKB-KW"/>
</dbReference>
<keyword evidence="6" id="KW-0539">Nucleus</keyword>
<protein>
    <recommendedName>
        <fullName evidence="9">RanBP2-type domain-containing protein</fullName>
    </recommendedName>
</protein>
<gene>
    <name evidence="10" type="ORF">Fmac_030257</name>
</gene>
<evidence type="ECO:0000313" key="11">
    <source>
        <dbReference type="Proteomes" id="UP001603857"/>
    </source>
</evidence>
<dbReference type="GO" id="GO:0005634">
    <property type="term" value="C:nucleus"/>
    <property type="evidence" value="ECO:0007669"/>
    <property type="project" value="UniProtKB-SubCell"/>
</dbReference>
<evidence type="ECO:0000256" key="8">
    <source>
        <dbReference type="SAM" id="MobiDB-lite"/>
    </source>
</evidence>
<feature type="region of interest" description="Disordered" evidence="8">
    <location>
        <begin position="330"/>
        <end position="430"/>
    </location>
</feature>
<evidence type="ECO:0000313" key="10">
    <source>
        <dbReference type="EMBL" id="KAL2321288.1"/>
    </source>
</evidence>
<dbReference type="SMART" id="SM00547">
    <property type="entry name" value="ZnF_RBZ"/>
    <property type="match status" value="1"/>
</dbReference>
<dbReference type="Proteomes" id="UP001603857">
    <property type="component" value="Unassembled WGS sequence"/>
</dbReference>
<dbReference type="InterPro" id="IPR034870">
    <property type="entry name" value="TET_fam"/>
</dbReference>
<proteinExistence type="predicted"/>
<dbReference type="AlphaFoldDB" id="A0ABD1LD85"/>
<feature type="compositionally biased region" description="Basic and acidic residues" evidence="8">
    <location>
        <begin position="384"/>
        <end position="393"/>
    </location>
</feature>
<evidence type="ECO:0000256" key="3">
    <source>
        <dbReference type="ARBA" id="ARBA00022771"/>
    </source>
</evidence>
<comment type="caution">
    <text evidence="10">The sequence shown here is derived from an EMBL/GenBank/DDBJ whole genome shotgun (WGS) entry which is preliminary data.</text>
</comment>
<keyword evidence="3 7" id="KW-0863">Zinc-finger</keyword>
<feature type="region of interest" description="Disordered" evidence="8">
    <location>
        <begin position="133"/>
        <end position="214"/>
    </location>
</feature>